<sequence>MRAGDPGQRFGLGARAAAKDQVLVVGTGDLPLVSTKAA</sequence>
<evidence type="ECO:0000313" key="1">
    <source>
        <dbReference type="EMBL" id="CAA9350618.1"/>
    </source>
</evidence>
<gene>
    <name evidence="1" type="ORF">AVDCRST_MAG46-2570</name>
</gene>
<reference evidence="1" key="1">
    <citation type="submission" date="2020-02" db="EMBL/GenBank/DDBJ databases">
        <authorList>
            <person name="Meier V. D."/>
        </authorList>
    </citation>
    <scope>NUCLEOTIDE SEQUENCE</scope>
    <source>
        <strain evidence="1">AVDCRST_MAG46</strain>
    </source>
</reference>
<protein>
    <submittedName>
        <fullName evidence="1">Uncharacterized protein</fullName>
    </submittedName>
</protein>
<proteinExistence type="predicted"/>
<dbReference type="AlphaFoldDB" id="A0A6J4M5K2"/>
<dbReference type="EMBL" id="CADCUD010000173">
    <property type="protein sequence ID" value="CAA9350618.1"/>
    <property type="molecule type" value="Genomic_DNA"/>
</dbReference>
<accession>A0A6J4M5K2</accession>
<name>A0A6J4M5K2_9ACTN</name>
<organism evidence="1">
    <name type="scientific">uncultured Nocardioidaceae bacterium</name>
    <dbReference type="NCBI Taxonomy" id="253824"/>
    <lineage>
        <taxon>Bacteria</taxon>
        <taxon>Bacillati</taxon>
        <taxon>Actinomycetota</taxon>
        <taxon>Actinomycetes</taxon>
        <taxon>Propionibacteriales</taxon>
        <taxon>Nocardioidaceae</taxon>
        <taxon>environmental samples</taxon>
    </lineage>
</organism>